<feature type="compositionally biased region" description="Basic and acidic residues" evidence="1">
    <location>
        <begin position="308"/>
        <end position="323"/>
    </location>
</feature>
<proteinExistence type="predicted"/>
<evidence type="ECO:0000256" key="1">
    <source>
        <dbReference type="SAM" id="MobiDB-lite"/>
    </source>
</evidence>
<name>A0ABP0VVZ5_9BRYO</name>
<organism evidence="2 3">
    <name type="scientific">Sphagnum jensenii</name>
    <dbReference type="NCBI Taxonomy" id="128206"/>
    <lineage>
        <taxon>Eukaryota</taxon>
        <taxon>Viridiplantae</taxon>
        <taxon>Streptophyta</taxon>
        <taxon>Embryophyta</taxon>
        <taxon>Bryophyta</taxon>
        <taxon>Sphagnophytina</taxon>
        <taxon>Sphagnopsida</taxon>
        <taxon>Sphagnales</taxon>
        <taxon>Sphagnaceae</taxon>
        <taxon>Sphagnum</taxon>
    </lineage>
</organism>
<feature type="region of interest" description="Disordered" evidence="1">
    <location>
        <begin position="301"/>
        <end position="376"/>
    </location>
</feature>
<feature type="compositionally biased region" description="Basic and acidic residues" evidence="1">
    <location>
        <begin position="436"/>
        <end position="453"/>
    </location>
</feature>
<evidence type="ECO:0000313" key="3">
    <source>
        <dbReference type="Proteomes" id="UP001497444"/>
    </source>
</evidence>
<dbReference type="Proteomes" id="UP001497444">
    <property type="component" value="Chromosome 10"/>
</dbReference>
<feature type="compositionally biased region" description="Basic and acidic residues" evidence="1">
    <location>
        <begin position="353"/>
        <end position="371"/>
    </location>
</feature>
<dbReference type="EMBL" id="OZ020105">
    <property type="protein sequence ID" value="CAK9257235.1"/>
    <property type="molecule type" value="Genomic_DNA"/>
</dbReference>
<dbReference type="InterPro" id="IPR000048">
    <property type="entry name" value="IQ_motif_EF-hand-BS"/>
</dbReference>
<feature type="region of interest" description="Disordered" evidence="1">
    <location>
        <begin position="423"/>
        <end position="453"/>
    </location>
</feature>
<reference evidence="2" key="1">
    <citation type="submission" date="2024-02" db="EMBL/GenBank/DDBJ databases">
        <authorList>
            <consortium name="ELIXIR-Norway"/>
            <consortium name="Elixir Norway"/>
        </authorList>
    </citation>
    <scope>NUCLEOTIDE SEQUENCE</scope>
</reference>
<feature type="region of interest" description="Disordered" evidence="1">
    <location>
        <begin position="251"/>
        <end position="288"/>
    </location>
</feature>
<feature type="compositionally biased region" description="Polar residues" evidence="1">
    <location>
        <begin position="666"/>
        <end position="685"/>
    </location>
</feature>
<gene>
    <name evidence="2" type="ORF">CSSPJE1EN1_LOCUS2713</name>
</gene>
<feature type="compositionally biased region" description="Basic and acidic residues" evidence="1">
    <location>
        <begin position="332"/>
        <end position="346"/>
    </location>
</feature>
<evidence type="ECO:0000313" key="2">
    <source>
        <dbReference type="EMBL" id="CAK9257235.1"/>
    </source>
</evidence>
<feature type="region of interest" description="Disordered" evidence="1">
    <location>
        <begin position="666"/>
        <end position="700"/>
    </location>
</feature>
<sequence length="725" mass="85176">MFHSAAVKIQSCYKGYLCRRAVWLDKGWRCVVLANTAANKQFLCRPFKKQKKLANTCITCCKAMTDPIAESYNKRIQVVVASEKDSKADLAPAIQSTAGFYNPGTHGFVSYGYNQEKSPEQTTLIKSVKADLAPSIQSTRGFYVPGDTSGVVTLGYNSEDAGLEKKIKQEALDRIRERMEEDETKIRNQMLKLEEDELLVRERMQKLEADETKVRDRMYQVEEERKRLYDQMQREEEEMMKEAERRRVAFKEAAQKEEEDRRTLEQMQREESERIKAEAEKERLMEHARVLQEERKKFLEQLQAQGEENARMQREEDEKRRSELQQMLSEEEEKRRLQKDADEKRRYQLQQMQREEEEKRTLQKEEEEKSRCQLQQLQREEEERKRLQREENERCRMSECMQRVEEQTKKYFDQILREEEERAREVETQKTLAQEKAQKQEEETRQAEEQRHMSEEEQCVRMQLAFEKEVREALEMKLLECMLRKAWCRFLGVEETKLPTCVISTRNRNNVLQSASSCCCSSQPDEDEENMIGAVCNLCCSQGRTRCLKTFQRARLPCSTPTNLSPHDYSAICSSSKSPPPLYHICSSICVSVQRRLPSTQLVLTLVLEMNKLLFNLEQFAHDFHQQLTSAQKEHKQMIVRNQMIAEIVGEILFLQFNISTCDNSHEQSSSTNCRTSENSPQRSMSTKDRTRKAASSKLAIRDHCHNNPESACVKSHKRWNKGIK</sequence>
<protein>
    <submittedName>
        <fullName evidence="2">Uncharacterized protein</fullName>
    </submittedName>
</protein>
<accession>A0ABP0VVZ5</accession>
<dbReference type="PROSITE" id="PS50096">
    <property type="entry name" value="IQ"/>
    <property type="match status" value="1"/>
</dbReference>
<keyword evidence="3" id="KW-1185">Reference proteome</keyword>
<dbReference type="Pfam" id="PF00612">
    <property type="entry name" value="IQ"/>
    <property type="match status" value="1"/>
</dbReference>